<evidence type="ECO:0000256" key="5">
    <source>
        <dbReference type="SAM" id="MobiDB-lite"/>
    </source>
</evidence>
<dbReference type="EMBL" id="CAMXCT030000499">
    <property type="protein sequence ID" value="CAL4766910.1"/>
    <property type="molecule type" value="Genomic_DNA"/>
</dbReference>
<keyword evidence="10" id="KW-1185">Reference proteome</keyword>
<dbReference type="Pfam" id="PF00642">
    <property type="entry name" value="zf-CCCH"/>
    <property type="match status" value="1"/>
</dbReference>
<dbReference type="InterPro" id="IPR036855">
    <property type="entry name" value="Znf_CCCH_sf"/>
</dbReference>
<keyword evidence="2 4" id="KW-0863">Zinc-finger</keyword>
<reference evidence="8" key="2">
    <citation type="submission" date="2024-04" db="EMBL/GenBank/DDBJ databases">
        <authorList>
            <person name="Chen Y."/>
            <person name="Shah S."/>
            <person name="Dougan E. K."/>
            <person name="Thang M."/>
            <person name="Chan C."/>
        </authorList>
    </citation>
    <scope>NUCLEOTIDE SEQUENCE [LARGE SCALE GENOMIC DNA]</scope>
</reference>
<proteinExistence type="predicted"/>
<dbReference type="EMBL" id="CAMXCT010000499">
    <property type="protein sequence ID" value="CAI3979598.1"/>
    <property type="molecule type" value="Genomic_DNA"/>
</dbReference>
<dbReference type="InterPro" id="IPR000571">
    <property type="entry name" value="Znf_CCCH"/>
</dbReference>
<dbReference type="Proteomes" id="UP001152797">
    <property type="component" value="Unassembled WGS sequence"/>
</dbReference>
<dbReference type="AlphaFoldDB" id="A0A9P1BWE4"/>
<evidence type="ECO:0000256" key="2">
    <source>
        <dbReference type="ARBA" id="ARBA00022771"/>
    </source>
</evidence>
<dbReference type="OrthoDB" id="411372at2759"/>
<gene>
    <name evidence="7" type="ORF">C1SCF055_LOCUS7536</name>
</gene>
<dbReference type="Gene3D" id="4.10.1000.10">
    <property type="entry name" value="Zinc finger, CCCH-type"/>
    <property type="match status" value="1"/>
</dbReference>
<comment type="caution">
    <text evidence="7">The sequence shown here is derived from an EMBL/GenBank/DDBJ whole genome shotgun (WGS) entry which is preliminary data.</text>
</comment>
<keyword evidence="3 4" id="KW-0862">Zinc</keyword>
<evidence type="ECO:0000313" key="8">
    <source>
        <dbReference type="EMBL" id="CAL1132973.1"/>
    </source>
</evidence>
<dbReference type="EMBL" id="CAMXCT020000499">
    <property type="protein sequence ID" value="CAL1132973.1"/>
    <property type="molecule type" value="Genomic_DNA"/>
</dbReference>
<feature type="zinc finger region" description="C3H1-type" evidence="4">
    <location>
        <begin position="427"/>
        <end position="454"/>
    </location>
</feature>
<evidence type="ECO:0000259" key="6">
    <source>
        <dbReference type="PROSITE" id="PS50103"/>
    </source>
</evidence>
<dbReference type="SMART" id="SM00356">
    <property type="entry name" value="ZnF_C3H1"/>
    <property type="match status" value="1"/>
</dbReference>
<name>A0A9P1BWE4_9DINO</name>
<feature type="region of interest" description="Disordered" evidence="5">
    <location>
        <begin position="395"/>
        <end position="416"/>
    </location>
</feature>
<feature type="domain" description="C3H1-type" evidence="6">
    <location>
        <begin position="427"/>
        <end position="454"/>
    </location>
</feature>
<feature type="compositionally biased region" description="Polar residues" evidence="5">
    <location>
        <begin position="456"/>
        <end position="475"/>
    </location>
</feature>
<evidence type="ECO:0000256" key="3">
    <source>
        <dbReference type="ARBA" id="ARBA00022833"/>
    </source>
</evidence>
<reference evidence="7" key="1">
    <citation type="submission" date="2022-10" db="EMBL/GenBank/DDBJ databases">
        <authorList>
            <person name="Chen Y."/>
            <person name="Dougan E. K."/>
            <person name="Chan C."/>
            <person name="Rhodes N."/>
            <person name="Thang M."/>
        </authorList>
    </citation>
    <scope>NUCLEOTIDE SEQUENCE</scope>
</reference>
<protein>
    <submittedName>
        <fullName evidence="9">C3H1-type domain-containing protein</fullName>
    </submittedName>
</protein>
<feature type="region of interest" description="Disordered" evidence="5">
    <location>
        <begin position="452"/>
        <end position="555"/>
    </location>
</feature>
<organism evidence="7">
    <name type="scientific">Cladocopium goreaui</name>
    <dbReference type="NCBI Taxonomy" id="2562237"/>
    <lineage>
        <taxon>Eukaryota</taxon>
        <taxon>Sar</taxon>
        <taxon>Alveolata</taxon>
        <taxon>Dinophyceae</taxon>
        <taxon>Suessiales</taxon>
        <taxon>Symbiodiniaceae</taxon>
        <taxon>Cladocopium</taxon>
    </lineage>
</organism>
<evidence type="ECO:0000256" key="1">
    <source>
        <dbReference type="ARBA" id="ARBA00022723"/>
    </source>
</evidence>
<feature type="region of interest" description="Disordered" evidence="5">
    <location>
        <begin position="200"/>
        <end position="219"/>
    </location>
</feature>
<dbReference type="GO" id="GO:0008270">
    <property type="term" value="F:zinc ion binding"/>
    <property type="evidence" value="ECO:0007669"/>
    <property type="project" value="UniProtKB-KW"/>
</dbReference>
<feature type="region of interest" description="Disordered" evidence="5">
    <location>
        <begin position="1"/>
        <end position="20"/>
    </location>
</feature>
<feature type="compositionally biased region" description="Low complexity" evidence="5">
    <location>
        <begin position="529"/>
        <end position="539"/>
    </location>
</feature>
<dbReference type="SUPFAM" id="SSF90229">
    <property type="entry name" value="CCCH zinc finger"/>
    <property type="match status" value="1"/>
</dbReference>
<evidence type="ECO:0000313" key="7">
    <source>
        <dbReference type="EMBL" id="CAI3979598.1"/>
    </source>
</evidence>
<sequence>MSFQPCGTEEGPGIPPGFDKTWQRVHVRNTFIEVDEEPHADLTFSGLDLHNAPGRTWRRGHLRCASEPMSFFLSQPPWEPVSLNAPPFSMPNGTLQGDSRTAGAERGRPCPHRSLNQMAQMAQMTRMTNSMTIQEEEYDERESLRHSLPQYIGMKSAEVQGQGGQGTATEGAHGAVAQSTWCGEPMLVDLVDVRRRSNSPGFMTEQDEARSSPDWTTPSVPTLALPVRYRHARQRSRTIQEDSELAQNLDELDAPDKVHAGQLPWDSFGERVNGVNVRVRNTFIEVDEGSDGCTDPSLLSARPAWRPGHLRCASEPIPSYTESRISGFHSRSSSYQDDAEMAEILQAQLAQSHESDHLGQPNSDVFPFVHVHGTVSDTQNPDTVSPDPEQRLHTLSQLRSVSPTSPDRSQLSTGDYDGYNQLTTATAPKISQCKWHSRGTCKYGDSCRFSHAKTVKPSSKSKNNAETLRPSSTGPQGPLPAGLVPGASAPFPVGVVSPEAPKPQPAGLLPGPEPESSGHRQCRSVSPVSTTAGSSGDAADAAHKPSSQRNSQGDKSHQVFWCDARAFKHEFQGFREELESAIGVAAKSHKTAEKCMRLLKKKQRVQAERGRRFQKARPLIFLVSWANAQELVEFLQEAQHMPPMKVVVLCDTNGPRTRATAERWAREMPVVETVAATWPEAVKSVQTLLSSSSALSQSQGNA</sequence>
<feature type="compositionally biased region" description="Polar residues" evidence="5">
    <location>
        <begin position="395"/>
        <end position="413"/>
    </location>
</feature>
<evidence type="ECO:0000313" key="9">
    <source>
        <dbReference type="EMBL" id="CAL4766910.1"/>
    </source>
</evidence>
<evidence type="ECO:0000313" key="10">
    <source>
        <dbReference type="Proteomes" id="UP001152797"/>
    </source>
</evidence>
<dbReference type="PROSITE" id="PS50103">
    <property type="entry name" value="ZF_C3H1"/>
    <property type="match status" value="1"/>
</dbReference>
<evidence type="ECO:0000256" key="4">
    <source>
        <dbReference type="PROSITE-ProRule" id="PRU00723"/>
    </source>
</evidence>
<accession>A0A9P1BWE4</accession>
<keyword evidence="1 4" id="KW-0479">Metal-binding</keyword>